<feature type="transmembrane region" description="Helical" evidence="2">
    <location>
        <begin position="142"/>
        <end position="163"/>
    </location>
</feature>
<dbReference type="eggNOG" id="COG1267">
    <property type="taxonomic scope" value="Bacteria"/>
</dbReference>
<dbReference type="GO" id="GO:0046872">
    <property type="term" value="F:metal ion binding"/>
    <property type="evidence" value="ECO:0007669"/>
    <property type="project" value="UniProtKB-KW"/>
</dbReference>
<dbReference type="GO" id="GO:0009395">
    <property type="term" value="P:phospholipid catabolic process"/>
    <property type="evidence" value="ECO:0007669"/>
    <property type="project" value="UniProtKB-KW"/>
</dbReference>
<dbReference type="SUPFAM" id="SSF101307">
    <property type="entry name" value="YutG-like"/>
    <property type="match status" value="1"/>
</dbReference>
<keyword evidence="1 4" id="KW-0378">Hydrolase</keyword>
<dbReference type="GO" id="GO:0005886">
    <property type="term" value="C:plasma membrane"/>
    <property type="evidence" value="ECO:0007669"/>
    <property type="project" value="UniProtKB-SubCell"/>
</dbReference>
<organism evidence="4 5">
    <name type="scientific">Candidatus Kinetoplastidibacterium stringomonadis TCC290E</name>
    <dbReference type="NCBI Taxonomy" id="1208920"/>
    <lineage>
        <taxon>Bacteria</taxon>
        <taxon>Pseudomonadati</taxon>
        <taxon>Pseudomonadota</taxon>
        <taxon>Betaproteobacteria</taxon>
        <taxon>Candidatus Kinetoplastidibacterium</taxon>
    </lineage>
</organism>
<keyword evidence="1" id="KW-0479">Metal-binding</keyword>
<reference evidence="4 5" key="1">
    <citation type="journal article" date="2013" name="Genome Biol. Evol.">
        <title>Genome evolution and phylogenomic analysis of candidatus kinetoplastibacterium, the betaproteobacterial endosymbionts of strigomonas and angomonas.</title>
        <authorList>
            <person name="Alves J.M."/>
            <person name="Serrano M.G."/>
            <person name="Maia da Silva F."/>
            <person name="Voegtly L.J."/>
            <person name="Matveyev A.V."/>
            <person name="Teixeira M.M."/>
            <person name="Camargo E.P."/>
            <person name="Buck G.A."/>
        </authorList>
    </citation>
    <scope>NUCLEOTIDE SEQUENCE [LARGE SCALE GENOMIC DNA]</scope>
    <source>
        <strain evidence="4 5">TCC290E</strain>
    </source>
</reference>
<keyword evidence="1" id="KW-0460">Magnesium</keyword>
<feature type="transmembrane region" description="Helical" evidence="2">
    <location>
        <begin position="55"/>
        <end position="75"/>
    </location>
</feature>
<keyword evidence="1 2" id="KW-0812">Transmembrane</keyword>
<comment type="function">
    <text evidence="1">Lipid phosphatase which dephosphorylates phosphatidylglycerophosphate (PGP) to phosphatidylglycerol (PG).</text>
</comment>
<name>M1L6T6_9PROT</name>
<dbReference type="STRING" id="1208920.CONE_0498"/>
<dbReference type="AlphaFoldDB" id="M1L6T6"/>
<dbReference type="CDD" id="cd06971">
    <property type="entry name" value="PgpA"/>
    <property type="match status" value="1"/>
</dbReference>
<proteinExistence type="predicted"/>
<feature type="transmembrane region" description="Helical" evidence="2">
    <location>
        <begin position="96"/>
        <end position="122"/>
    </location>
</feature>
<dbReference type="PANTHER" id="PTHR36305">
    <property type="entry name" value="PHOSPHATIDYLGLYCEROPHOSPHATASE A"/>
    <property type="match status" value="1"/>
</dbReference>
<keyword evidence="1" id="KW-0595">Phospholipid degradation</keyword>
<keyword evidence="1 2" id="KW-0472">Membrane</keyword>
<evidence type="ECO:0000313" key="4">
    <source>
        <dbReference type="EMBL" id="AGF48278.1"/>
    </source>
</evidence>
<protein>
    <recommendedName>
        <fullName evidence="1">Phosphatidylglycerophosphatase A</fullName>
        <ecNumber evidence="1">3.1.3.27</ecNumber>
    </recommendedName>
    <alternativeName>
        <fullName evidence="1">Phosphatidylglycerolphosphate phosphatase A</fullName>
    </alternativeName>
</protein>
<keyword evidence="1" id="KW-1003">Cell membrane</keyword>
<comment type="cofactor">
    <cofactor evidence="1">
        <name>Mg(2+)</name>
        <dbReference type="ChEBI" id="CHEBI:18420"/>
    </cofactor>
</comment>
<dbReference type="GO" id="GO:0006655">
    <property type="term" value="P:phosphatidylglycerol biosynthetic process"/>
    <property type="evidence" value="ECO:0007669"/>
    <property type="project" value="UniProtKB-UniPathway"/>
</dbReference>
<dbReference type="EMBL" id="CP003805">
    <property type="protein sequence ID" value="AGF48278.1"/>
    <property type="molecule type" value="Genomic_DNA"/>
</dbReference>
<keyword evidence="5" id="KW-1185">Reference proteome</keyword>
<feature type="transmembrane region" description="Helical" evidence="2">
    <location>
        <begin position="21"/>
        <end position="49"/>
    </location>
</feature>
<dbReference type="PATRIC" id="fig|1208920.3.peg.262"/>
<dbReference type="RefSeq" id="WP_015396965.1">
    <property type="nucleotide sequence ID" value="NC_020299.1"/>
</dbReference>
<keyword evidence="2" id="KW-1133">Transmembrane helix</keyword>
<evidence type="ECO:0000256" key="2">
    <source>
        <dbReference type="SAM" id="Phobius"/>
    </source>
</evidence>
<dbReference type="EC" id="3.1.3.27" evidence="1"/>
<dbReference type="InterPro" id="IPR026037">
    <property type="entry name" value="PgpA"/>
</dbReference>
<dbReference type="GO" id="GO:0008962">
    <property type="term" value="F:phosphatidylglycerophosphatase activity"/>
    <property type="evidence" value="ECO:0007669"/>
    <property type="project" value="UniProtKB-EC"/>
</dbReference>
<evidence type="ECO:0000256" key="1">
    <source>
        <dbReference type="PIRNR" id="PIRNR006162"/>
    </source>
</evidence>
<accession>M1L6T6</accession>
<feature type="domain" description="YutG/PgpA" evidence="3">
    <location>
        <begin position="23"/>
        <end position="162"/>
    </location>
</feature>
<keyword evidence="1" id="KW-0443">Lipid metabolism</keyword>
<sequence>MRNRYSVGFPNFSWICKKPERLVSFGFGSGLIRPGSGTWGTVFAWLLWYAIPWHFMSNFVASFIVLLGFIYGCVACKKVDNELGAHDHVGIVWDEIISFIIILLIVPNVFYIQLLSFVIFRFFDTVKPYPIKKIDKEVSSGIGIMLDDLIAAFYTIALVTFICRF</sequence>
<dbReference type="Pfam" id="PF04608">
    <property type="entry name" value="PgpA"/>
    <property type="match status" value="1"/>
</dbReference>
<keyword evidence="1" id="KW-1208">Phospholipid metabolism</keyword>
<keyword evidence="1" id="KW-0997">Cell inner membrane</keyword>
<dbReference type="HOGENOM" id="CLU_103734_0_1_4"/>
<dbReference type="PIRSF" id="PIRSF006162">
    <property type="entry name" value="PgpA"/>
    <property type="match status" value="1"/>
</dbReference>
<evidence type="ECO:0000259" key="3">
    <source>
        <dbReference type="Pfam" id="PF04608"/>
    </source>
</evidence>
<dbReference type="OrthoDB" id="9804091at2"/>
<dbReference type="PANTHER" id="PTHR36305:SF1">
    <property type="entry name" value="PHOSPHATIDYLGLYCEROPHOSPHATASE A"/>
    <property type="match status" value="1"/>
</dbReference>
<comment type="subcellular location">
    <subcellularLocation>
        <location evidence="1">Cell inner membrane</location>
        <topology evidence="1">Multi-pass membrane protein</topology>
    </subcellularLocation>
</comment>
<gene>
    <name evidence="4" type="ORF">CONE_0498</name>
</gene>
<dbReference type="KEGG" id="kon:CONE_0498"/>
<comment type="catalytic activity">
    <reaction evidence="1">
        <text>a 1,2-diacyl-sn-glycero-3-phospho-(1'-sn-glycero-3'-phosphate) + H2O = a 1,2-diacyl-sn-glycero-3-phospho-(1'-sn-glycerol) + phosphate</text>
        <dbReference type="Rhea" id="RHEA:33751"/>
        <dbReference type="ChEBI" id="CHEBI:15377"/>
        <dbReference type="ChEBI" id="CHEBI:43474"/>
        <dbReference type="ChEBI" id="CHEBI:60110"/>
        <dbReference type="ChEBI" id="CHEBI:64716"/>
        <dbReference type="EC" id="3.1.3.27"/>
    </reaction>
</comment>
<evidence type="ECO:0000313" key="5">
    <source>
        <dbReference type="Proteomes" id="UP000011541"/>
    </source>
</evidence>
<keyword evidence="1" id="KW-0442">Lipid degradation</keyword>
<dbReference type="Proteomes" id="UP000011541">
    <property type="component" value="Chromosome"/>
</dbReference>
<comment type="pathway">
    <text evidence="1">Phospholipid metabolism; phosphatidylglycerol biosynthesis; phosphatidylglycerol from CDP-diacylglycerol: step 2/2.</text>
</comment>
<dbReference type="InterPro" id="IPR036681">
    <property type="entry name" value="PgpA-like_sf"/>
</dbReference>
<dbReference type="UniPathway" id="UPA00084">
    <property type="reaction ID" value="UER00504"/>
</dbReference>
<dbReference type="InterPro" id="IPR007686">
    <property type="entry name" value="YutG/PgpA"/>
</dbReference>